<feature type="domain" description="CheW-like" evidence="1">
    <location>
        <begin position="30"/>
        <end position="175"/>
    </location>
</feature>
<dbReference type="SMART" id="SM00260">
    <property type="entry name" value="CheW"/>
    <property type="match status" value="1"/>
</dbReference>
<gene>
    <name evidence="2" type="ordered locus">Mfla_1244</name>
</gene>
<keyword evidence="3" id="KW-1185">Reference proteome</keyword>
<dbReference type="AlphaFoldDB" id="Q1H1X5"/>
<accession>Q1H1X5</accession>
<evidence type="ECO:0000313" key="2">
    <source>
        <dbReference type="EMBL" id="ABE49512.1"/>
    </source>
</evidence>
<evidence type="ECO:0000259" key="1">
    <source>
        <dbReference type="PROSITE" id="PS50851"/>
    </source>
</evidence>
<dbReference type="SUPFAM" id="SSF50341">
    <property type="entry name" value="CheW-like"/>
    <property type="match status" value="1"/>
</dbReference>
<dbReference type="InterPro" id="IPR002545">
    <property type="entry name" value="CheW-lke_dom"/>
</dbReference>
<organism evidence="2 3">
    <name type="scientific">Methylobacillus flagellatus (strain ATCC 51484 / DSM 6875 / VKM B-1610 / KT)</name>
    <dbReference type="NCBI Taxonomy" id="265072"/>
    <lineage>
        <taxon>Bacteria</taxon>
        <taxon>Pseudomonadati</taxon>
        <taxon>Pseudomonadota</taxon>
        <taxon>Betaproteobacteria</taxon>
        <taxon>Nitrosomonadales</taxon>
        <taxon>Methylophilaceae</taxon>
        <taxon>Methylobacillus</taxon>
    </lineage>
</organism>
<dbReference type="HOGENOM" id="CLU_048995_6_0_4"/>
<dbReference type="Gene3D" id="2.40.50.180">
    <property type="entry name" value="CheA-289, Domain 4"/>
    <property type="match status" value="1"/>
</dbReference>
<reference evidence="2 3" key="1">
    <citation type="submission" date="2006-03" db="EMBL/GenBank/DDBJ databases">
        <title>Complete sequence of Methylobacillus flagellatus KT.</title>
        <authorList>
            <consortium name="US DOE Joint Genome Institute"/>
            <person name="Copeland A."/>
            <person name="Lucas S."/>
            <person name="Lapidus A."/>
            <person name="Barry K."/>
            <person name="Detter J.C."/>
            <person name="Glavina del Rio T."/>
            <person name="Hammon N."/>
            <person name="Israni S."/>
            <person name="Dalin E."/>
            <person name="Tice H."/>
            <person name="Pitluck S."/>
            <person name="Brettin T."/>
            <person name="Bruce D."/>
            <person name="Han C."/>
            <person name="Tapia R."/>
            <person name="Saunders E."/>
            <person name="Gilna P."/>
            <person name="Schmutz J."/>
            <person name="Larimer F."/>
            <person name="Land M."/>
            <person name="Kyrpides N."/>
            <person name="Anderson I."/>
            <person name="Richardson P."/>
        </authorList>
    </citation>
    <scope>NUCLEOTIDE SEQUENCE [LARGE SCALE GENOMIC DNA]</scope>
    <source>
        <strain evidence="3">KT / ATCC 51484 / DSM 6875</strain>
    </source>
</reference>
<dbReference type="PANTHER" id="PTHR22617:SF43">
    <property type="entry name" value="PROTEIN PILI"/>
    <property type="match status" value="1"/>
</dbReference>
<dbReference type="STRING" id="265072.Mfla_1244"/>
<name>Q1H1X5_METFK</name>
<dbReference type="GO" id="GO:0006935">
    <property type="term" value="P:chemotaxis"/>
    <property type="evidence" value="ECO:0007669"/>
    <property type="project" value="InterPro"/>
</dbReference>
<protein>
    <submittedName>
        <fullName evidence="2">CheW protein</fullName>
    </submittedName>
</protein>
<dbReference type="GO" id="GO:0007165">
    <property type="term" value="P:signal transduction"/>
    <property type="evidence" value="ECO:0007669"/>
    <property type="project" value="InterPro"/>
</dbReference>
<proteinExistence type="predicted"/>
<dbReference type="Proteomes" id="UP000002440">
    <property type="component" value="Chromosome"/>
</dbReference>
<dbReference type="GO" id="GO:0005829">
    <property type="term" value="C:cytosol"/>
    <property type="evidence" value="ECO:0007669"/>
    <property type="project" value="TreeGrafter"/>
</dbReference>
<evidence type="ECO:0000313" key="3">
    <source>
        <dbReference type="Proteomes" id="UP000002440"/>
    </source>
</evidence>
<sequence>MARPRINLQAYQQGILERLQHVATDSGAADNARLGIHAGGQQYLVALRDIKEVLPVPEIHAVPLVQPWFLGMCNIRGNLYAVTDLARFLGSRHQPAVMTAESRLMLVHDDFDINAAFLIDSLAGLRSLGDFKPLEMVADGPSYITSRHEDDQHHLWEELNMALILEKQEFLQVAA</sequence>
<dbReference type="KEGG" id="mfa:Mfla_1244"/>
<dbReference type="InterPro" id="IPR039315">
    <property type="entry name" value="CheW"/>
</dbReference>
<dbReference type="Pfam" id="PF01584">
    <property type="entry name" value="CheW"/>
    <property type="match status" value="1"/>
</dbReference>
<dbReference type="PANTHER" id="PTHR22617">
    <property type="entry name" value="CHEMOTAXIS SENSOR HISTIDINE KINASE-RELATED"/>
    <property type="match status" value="1"/>
</dbReference>
<dbReference type="EMBL" id="CP000284">
    <property type="protein sequence ID" value="ABE49512.1"/>
    <property type="molecule type" value="Genomic_DNA"/>
</dbReference>
<dbReference type="InterPro" id="IPR036061">
    <property type="entry name" value="CheW-like_dom_sf"/>
</dbReference>
<dbReference type="eggNOG" id="COG0835">
    <property type="taxonomic scope" value="Bacteria"/>
</dbReference>
<dbReference type="PROSITE" id="PS50851">
    <property type="entry name" value="CHEW"/>
    <property type="match status" value="1"/>
</dbReference>